<evidence type="ECO:0000256" key="2">
    <source>
        <dbReference type="ARBA" id="ARBA00005562"/>
    </source>
</evidence>
<dbReference type="PROSITE" id="PS00346">
    <property type="entry name" value="ETS_DOMAIN_2"/>
    <property type="match status" value="1"/>
</dbReference>
<proteinExistence type="inferred from homology"/>
<dbReference type="OrthoDB" id="10067219at2759"/>
<comment type="subcellular location">
    <subcellularLocation>
        <location evidence="1 5">Nucleus</location>
    </subcellularLocation>
</comment>
<dbReference type="EMBL" id="CAJQZP010000437">
    <property type="protein sequence ID" value="CAG4961686.1"/>
    <property type="molecule type" value="Genomic_DNA"/>
</dbReference>
<dbReference type="InterPro" id="IPR000418">
    <property type="entry name" value="Ets_dom"/>
</dbReference>
<keyword evidence="9" id="KW-1185">Reference proteome</keyword>
<dbReference type="PANTHER" id="PTHR11849:SF304">
    <property type="entry name" value="DNA-BINDING PROTEIN D-ETS-3"/>
    <property type="match status" value="1"/>
</dbReference>
<evidence type="ECO:0000256" key="4">
    <source>
        <dbReference type="ARBA" id="ARBA00023242"/>
    </source>
</evidence>
<feature type="domain" description="ETS" evidence="7">
    <location>
        <begin position="130"/>
        <end position="210"/>
    </location>
</feature>
<evidence type="ECO:0000313" key="8">
    <source>
        <dbReference type="EMBL" id="CAG4961686.1"/>
    </source>
</evidence>
<accession>A0A8S3WHL9</accession>
<dbReference type="AlphaFoldDB" id="A0A8S3WHL9"/>
<feature type="region of interest" description="Disordered" evidence="6">
    <location>
        <begin position="84"/>
        <end position="105"/>
    </location>
</feature>
<dbReference type="Proteomes" id="UP000691718">
    <property type="component" value="Unassembled WGS sequence"/>
</dbReference>
<gene>
    <name evidence="8" type="ORF">PAPOLLO_LOCUS6619</name>
</gene>
<comment type="similarity">
    <text evidence="2 5">Belongs to the ETS family.</text>
</comment>
<dbReference type="PANTHER" id="PTHR11849">
    <property type="entry name" value="ETS"/>
    <property type="match status" value="1"/>
</dbReference>
<evidence type="ECO:0000256" key="1">
    <source>
        <dbReference type="ARBA" id="ARBA00004123"/>
    </source>
</evidence>
<evidence type="ECO:0000256" key="5">
    <source>
        <dbReference type="RuleBase" id="RU004019"/>
    </source>
</evidence>
<feature type="region of interest" description="Disordered" evidence="6">
    <location>
        <begin position="235"/>
        <end position="257"/>
    </location>
</feature>
<dbReference type="InterPro" id="IPR046328">
    <property type="entry name" value="ETS_fam"/>
</dbReference>
<dbReference type="PROSITE" id="PS50061">
    <property type="entry name" value="ETS_DOMAIN_3"/>
    <property type="match status" value="1"/>
</dbReference>
<name>A0A8S3WHL9_PARAO</name>
<dbReference type="GO" id="GO:0005634">
    <property type="term" value="C:nucleus"/>
    <property type="evidence" value="ECO:0007669"/>
    <property type="project" value="UniProtKB-SubCell"/>
</dbReference>
<comment type="caution">
    <text evidence="8">The sequence shown here is derived from an EMBL/GenBank/DDBJ whole genome shotgun (WGS) entry which is preliminary data.</text>
</comment>
<organism evidence="8 9">
    <name type="scientific">Parnassius apollo</name>
    <name type="common">Apollo butterfly</name>
    <name type="synonym">Papilio apollo</name>
    <dbReference type="NCBI Taxonomy" id="110799"/>
    <lineage>
        <taxon>Eukaryota</taxon>
        <taxon>Metazoa</taxon>
        <taxon>Ecdysozoa</taxon>
        <taxon>Arthropoda</taxon>
        <taxon>Hexapoda</taxon>
        <taxon>Insecta</taxon>
        <taxon>Pterygota</taxon>
        <taxon>Neoptera</taxon>
        <taxon>Endopterygota</taxon>
        <taxon>Lepidoptera</taxon>
        <taxon>Glossata</taxon>
        <taxon>Ditrysia</taxon>
        <taxon>Papilionoidea</taxon>
        <taxon>Papilionidae</taxon>
        <taxon>Parnassiinae</taxon>
        <taxon>Parnassini</taxon>
        <taxon>Parnassius</taxon>
        <taxon>Parnassius</taxon>
    </lineage>
</organism>
<dbReference type="GO" id="GO:0043565">
    <property type="term" value="F:sequence-specific DNA binding"/>
    <property type="evidence" value="ECO:0007669"/>
    <property type="project" value="InterPro"/>
</dbReference>
<reference evidence="8" key="1">
    <citation type="submission" date="2021-04" db="EMBL/GenBank/DDBJ databases">
        <authorList>
            <person name="Tunstrom K."/>
        </authorList>
    </citation>
    <scope>NUCLEOTIDE SEQUENCE</scope>
</reference>
<evidence type="ECO:0000256" key="6">
    <source>
        <dbReference type="SAM" id="MobiDB-lite"/>
    </source>
</evidence>
<keyword evidence="4 5" id="KW-0539">Nucleus</keyword>
<dbReference type="Pfam" id="PF00178">
    <property type="entry name" value="Ets"/>
    <property type="match status" value="1"/>
</dbReference>
<dbReference type="FunFam" id="1.10.10.10:FF:000039">
    <property type="entry name" value="Friend leukemia integration 1 transcription factor"/>
    <property type="match status" value="1"/>
</dbReference>
<dbReference type="GO" id="GO:0030154">
    <property type="term" value="P:cell differentiation"/>
    <property type="evidence" value="ECO:0007669"/>
    <property type="project" value="TreeGrafter"/>
</dbReference>
<evidence type="ECO:0000313" key="9">
    <source>
        <dbReference type="Proteomes" id="UP000691718"/>
    </source>
</evidence>
<evidence type="ECO:0000259" key="7">
    <source>
        <dbReference type="PROSITE" id="PS50061"/>
    </source>
</evidence>
<keyword evidence="3 5" id="KW-0238">DNA-binding</keyword>
<dbReference type="GO" id="GO:0000981">
    <property type="term" value="F:DNA-binding transcription factor activity, RNA polymerase II-specific"/>
    <property type="evidence" value="ECO:0007669"/>
    <property type="project" value="TreeGrafter"/>
</dbReference>
<protein>
    <submittedName>
        <fullName evidence="8">(apollo) hypothetical protein</fullName>
    </submittedName>
</protein>
<sequence length="270" mass="29589">MTYLIRNNASFLVDPAKWERCDVVRCVRWVARKFGVRAPRRSLLPRCGADLLALDDHAWLQVCEGNSAAARIFSAYVAHAHASATGRPPPAPLPEHQAAPATSATAATALPEPYASLSNCARAGGSGGQVQLWQFLLEELAAGAPGICWEGAPGEGEFRLSDPDEVARRWGRRKQKPNMNYDKLSRALRYYYDKNIMTKVHGKRYAYRFCWAGLAAACRAQDAPPCWRCPPPAPTPAPAPHPRSTPATARHATSAQPATLLELVPSRTYY</sequence>
<evidence type="ECO:0000256" key="3">
    <source>
        <dbReference type="ARBA" id="ARBA00023125"/>
    </source>
</evidence>
<dbReference type="SMART" id="SM00413">
    <property type="entry name" value="ETS"/>
    <property type="match status" value="1"/>
</dbReference>